<evidence type="ECO:0000313" key="7">
    <source>
        <dbReference type="EMBL" id="RKX66221.1"/>
    </source>
</evidence>
<evidence type="ECO:0008006" key="9">
    <source>
        <dbReference type="Google" id="ProtNLM"/>
    </source>
</evidence>
<dbReference type="EMBL" id="QNBC01000051">
    <property type="protein sequence ID" value="RKX66221.1"/>
    <property type="molecule type" value="Genomic_DNA"/>
</dbReference>
<dbReference type="GO" id="GO:0015628">
    <property type="term" value="P:protein secretion by the type II secretion system"/>
    <property type="evidence" value="ECO:0007669"/>
    <property type="project" value="InterPro"/>
</dbReference>
<evidence type="ECO:0000256" key="4">
    <source>
        <dbReference type="ARBA" id="ARBA00022989"/>
    </source>
</evidence>
<comment type="caution">
    <text evidence="7">The sequence shown here is derived from an EMBL/GenBank/DDBJ whole genome shotgun (WGS) entry which is preliminary data.</text>
</comment>
<dbReference type="PANTHER" id="PTHR30093:SF44">
    <property type="entry name" value="TYPE II SECRETION SYSTEM CORE PROTEIN G"/>
    <property type="match status" value="1"/>
</dbReference>
<feature type="transmembrane region" description="Helical" evidence="6">
    <location>
        <begin position="6"/>
        <end position="26"/>
    </location>
</feature>
<dbReference type="InterPro" id="IPR012902">
    <property type="entry name" value="N_methyl_site"/>
</dbReference>
<dbReference type="Proteomes" id="UP000282321">
    <property type="component" value="Unassembled WGS sequence"/>
</dbReference>
<protein>
    <recommendedName>
        <fullName evidence="9">Type II secretion system protein GspG C-terminal domain-containing protein</fullName>
    </recommendedName>
</protein>
<sequence>MRRGFTIIEIMVVVVIIGILASIALFQYNKIIDKAKIVSLKANMHSLEISIELYATDNGGNYPRNSDTTGLGEYLFKNIKNPYDNSPHWLTTSDPAEIGEVLLWTDAAGSHYSIKGMGKGGYIDLEYDR</sequence>
<evidence type="ECO:0000256" key="2">
    <source>
        <dbReference type="ARBA" id="ARBA00022481"/>
    </source>
</evidence>
<evidence type="ECO:0000313" key="8">
    <source>
        <dbReference type="Proteomes" id="UP000282321"/>
    </source>
</evidence>
<dbReference type="GO" id="GO:0015627">
    <property type="term" value="C:type II protein secretion system complex"/>
    <property type="evidence" value="ECO:0007669"/>
    <property type="project" value="InterPro"/>
</dbReference>
<evidence type="ECO:0000256" key="1">
    <source>
        <dbReference type="ARBA" id="ARBA00004167"/>
    </source>
</evidence>
<keyword evidence="5 6" id="KW-0472">Membrane</keyword>
<keyword evidence="3 6" id="KW-0812">Transmembrane</keyword>
<organism evidence="7 8">
    <name type="scientific">candidate division TA06 bacterium</name>
    <dbReference type="NCBI Taxonomy" id="2250710"/>
    <lineage>
        <taxon>Bacteria</taxon>
        <taxon>Bacteria division TA06</taxon>
    </lineage>
</organism>
<proteinExistence type="predicted"/>
<name>A0A660SA66_UNCT6</name>
<evidence type="ECO:0000256" key="3">
    <source>
        <dbReference type="ARBA" id="ARBA00022692"/>
    </source>
</evidence>
<dbReference type="InterPro" id="IPR045584">
    <property type="entry name" value="Pilin-like"/>
</dbReference>
<dbReference type="AlphaFoldDB" id="A0A660SA66"/>
<reference evidence="7 8" key="1">
    <citation type="submission" date="2018-06" db="EMBL/GenBank/DDBJ databases">
        <title>Extensive metabolic versatility and redundancy in microbially diverse, dynamic hydrothermal sediments.</title>
        <authorList>
            <person name="Dombrowski N."/>
            <person name="Teske A."/>
            <person name="Baker B.J."/>
        </authorList>
    </citation>
    <scope>NUCLEOTIDE SEQUENCE [LARGE SCALE GENOMIC DNA]</scope>
    <source>
        <strain evidence="7">B35_G9</strain>
    </source>
</reference>
<keyword evidence="2" id="KW-0488">Methylation</keyword>
<accession>A0A660SA66</accession>
<dbReference type="PRINTS" id="PR00813">
    <property type="entry name" value="BCTERIALGSPG"/>
</dbReference>
<dbReference type="Pfam" id="PF07963">
    <property type="entry name" value="N_methyl"/>
    <property type="match status" value="1"/>
</dbReference>
<comment type="subcellular location">
    <subcellularLocation>
        <location evidence="1">Membrane</location>
        <topology evidence="1">Single-pass membrane protein</topology>
    </subcellularLocation>
</comment>
<gene>
    <name evidence="7" type="ORF">DRP44_04570</name>
</gene>
<dbReference type="Gene3D" id="3.30.700.10">
    <property type="entry name" value="Glycoprotein, Type 4 Pilin"/>
    <property type="match status" value="1"/>
</dbReference>
<keyword evidence="4 6" id="KW-1133">Transmembrane helix</keyword>
<evidence type="ECO:0000256" key="6">
    <source>
        <dbReference type="SAM" id="Phobius"/>
    </source>
</evidence>
<dbReference type="GO" id="GO:0016020">
    <property type="term" value="C:membrane"/>
    <property type="evidence" value="ECO:0007669"/>
    <property type="project" value="UniProtKB-SubCell"/>
</dbReference>
<dbReference type="SUPFAM" id="SSF54523">
    <property type="entry name" value="Pili subunits"/>
    <property type="match status" value="1"/>
</dbReference>
<dbReference type="InterPro" id="IPR000983">
    <property type="entry name" value="Bac_GSPG_pilin"/>
</dbReference>
<evidence type="ECO:0000256" key="5">
    <source>
        <dbReference type="ARBA" id="ARBA00023136"/>
    </source>
</evidence>
<dbReference type="PANTHER" id="PTHR30093">
    <property type="entry name" value="GENERAL SECRETION PATHWAY PROTEIN G"/>
    <property type="match status" value="1"/>
</dbReference>
<dbReference type="NCBIfam" id="TIGR02532">
    <property type="entry name" value="IV_pilin_GFxxxE"/>
    <property type="match status" value="1"/>
</dbReference>